<dbReference type="SMART" id="SM01381">
    <property type="entry name" value="7TM_GPCR_Srsx"/>
    <property type="match status" value="1"/>
</dbReference>
<feature type="transmembrane region" description="Helical" evidence="6">
    <location>
        <begin position="140"/>
        <end position="161"/>
    </location>
</feature>
<dbReference type="PRINTS" id="PR00237">
    <property type="entry name" value="GPCRRHODOPSN"/>
</dbReference>
<feature type="transmembrane region" description="Helical" evidence="6">
    <location>
        <begin position="98"/>
        <end position="119"/>
    </location>
</feature>
<comment type="caution">
    <text evidence="8">The sequence shown here is derived from an EMBL/GenBank/DDBJ whole genome shotgun (WGS) entry which is preliminary data.</text>
</comment>
<dbReference type="EMBL" id="MU827778">
    <property type="protein sequence ID" value="KAJ7340330.1"/>
    <property type="molecule type" value="Genomic_DNA"/>
</dbReference>
<evidence type="ECO:0000256" key="5">
    <source>
        <dbReference type="ARBA" id="ARBA00023136"/>
    </source>
</evidence>
<protein>
    <recommendedName>
        <fullName evidence="7">G-protein coupled receptors family 1 profile domain-containing protein</fullName>
    </recommendedName>
</protein>
<dbReference type="Proteomes" id="UP001163046">
    <property type="component" value="Unassembled WGS sequence"/>
</dbReference>
<feature type="domain" description="G-protein coupled receptors family 1 profile" evidence="7">
    <location>
        <begin position="37"/>
        <end position="279"/>
    </location>
</feature>
<dbReference type="Pfam" id="PF00001">
    <property type="entry name" value="7tm_1"/>
    <property type="match status" value="2"/>
</dbReference>
<evidence type="ECO:0000313" key="8">
    <source>
        <dbReference type="EMBL" id="KAJ7340330.1"/>
    </source>
</evidence>
<dbReference type="InterPro" id="IPR017452">
    <property type="entry name" value="GPCR_Rhodpsn_7TM"/>
</dbReference>
<sequence>MYCHVRFSRLRETSSSIAVCTFLGIASVVLAIFTVFGNSLILHALRKCQTLHAPTKALLCSLALSDLGVAILVFPLFAVYCFAAVFNNIELFCAIRRPYAIVAFSLGSVSFLTMTAISLDRYYAFTLRLRYRQVITFKRVVFLLAACWAFGLIWPLSWLLSEKITETVVTVIIFCCIVITAISYIKITIGIRRHQRQILAQQTIPAPQQHGGNHFSIGQYKKSVNTMELIFCLLIACYLPYFTAVVVTMVIGSNSSVMLAWNITSAFVYLNSLLNPLVYCWRMREIRREVLIALPCFTS</sequence>
<dbReference type="AlphaFoldDB" id="A0A9W9YGE4"/>
<dbReference type="GO" id="GO:0005886">
    <property type="term" value="C:plasma membrane"/>
    <property type="evidence" value="ECO:0007669"/>
    <property type="project" value="UniProtKB-SubCell"/>
</dbReference>
<feature type="transmembrane region" description="Helical" evidence="6">
    <location>
        <begin position="258"/>
        <end position="281"/>
    </location>
</feature>
<dbReference type="OrthoDB" id="5971532at2759"/>
<keyword evidence="9" id="KW-1185">Reference proteome</keyword>
<keyword evidence="2" id="KW-1003">Cell membrane</keyword>
<dbReference type="SUPFAM" id="SSF81321">
    <property type="entry name" value="Family A G protein-coupled receptor-like"/>
    <property type="match status" value="1"/>
</dbReference>
<evidence type="ECO:0000313" key="9">
    <source>
        <dbReference type="Proteomes" id="UP001163046"/>
    </source>
</evidence>
<comment type="subcellular location">
    <subcellularLocation>
        <location evidence="1">Cell membrane</location>
        <topology evidence="1">Multi-pass membrane protein</topology>
    </subcellularLocation>
</comment>
<evidence type="ECO:0000259" key="7">
    <source>
        <dbReference type="PROSITE" id="PS50262"/>
    </source>
</evidence>
<dbReference type="CDD" id="cd00637">
    <property type="entry name" value="7tm_classA_rhodopsin-like"/>
    <property type="match status" value="1"/>
</dbReference>
<feature type="transmembrane region" description="Helical" evidence="6">
    <location>
        <begin position="167"/>
        <end position="187"/>
    </location>
</feature>
<proteinExistence type="predicted"/>
<keyword evidence="3 6" id="KW-0812">Transmembrane</keyword>
<keyword evidence="5 6" id="KW-0472">Membrane</keyword>
<name>A0A9W9YGE4_9CNID</name>
<accession>A0A9W9YGE4</accession>
<evidence type="ECO:0000256" key="2">
    <source>
        <dbReference type="ARBA" id="ARBA00022475"/>
    </source>
</evidence>
<evidence type="ECO:0000256" key="6">
    <source>
        <dbReference type="SAM" id="Phobius"/>
    </source>
</evidence>
<gene>
    <name evidence="8" type="ORF">OS493_003067</name>
</gene>
<evidence type="ECO:0000256" key="1">
    <source>
        <dbReference type="ARBA" id="ARBA00004651"/>
    </source>
</evidence>
<dbReference type="PANTHER" id="PTHR22750">
    <property type="entry name" value="G-PROTEIN COUPLED RECEPTOR"/>
    <property type="match status" value="1"/>
</dbReference>
<feature type="transmembrane region" description="Helical" evidence="6">
    <location>
        <begin position="57"/>
        <end position="86"/>
    </location>
</feature>
<dbReference type="GO" id="GO:0004930">
    <property type="term" value="F:G protein-coupled receptor activity"/>
    <property type="evidence" value="ECO:0007669"/>
    <property type="project" value="InterPro"/>
</dbReference>
<organism evidence="8 9">
    <name type="scientific">Desmophyllum pertusum</name>
    <dbReference type="NCBI Taxonomy" id="174260"/>
    <lineage>
        <taxon>Eukaryota</taxon>
        <taxon>Metazoa</taxon>
        <taxon>Cnidaria</taxon>
        <taxon>Anthozoa</taxon>
        <taxon>Hexacorallia</taxon>
        <taxon>Scleractinia</taxon>
        <taxon>Caryophylliina</taxon>
        <taxon>Caryophylliidae</taxon>
        <taxon>Desmophyllum</taxon>
    </lineage>
</organism>
<feature type="transmembrane region" description="Helical" evidence="6">
    <location>
        <begin position="229"/>
        <end position="252"/>
    </location>
</feature>
<keyword evidence="4 6" id="KW-1133">Transmembrane helix</keyword>
<dbReference type="Gene3D" id="1.20.1070.10">
    <property type="entry name" value="Rhodopsin 7-helix transmembrane proteins"/>
    <property type="match status" value="1"/>
</dbReference>
<dbReference type="InterPro" id="IPR000276">
    <property type="entry name" value="GPCR_Rhodpsn"/>
</dbReference>
<feature type="transmembrane region" description="Helical" evidence="6">
    <location>
        <begin position="16"/>
        <end position="45"/>
    </location>
</feature>
<evidence type="ECO:0000256" key="3">
    <source>
        <dbReference type="ARBA" id="ARBA00022692"/>
    </source>
</evidence>
<evidence type="ECO:0000256" key="4">
    <source>
        <dbReference type="ARBA" id="ARBA00022989"/>
    </source>
</evidence>
<reference evidence="8" key="1">
    <citation type="submission" date="2023-01" db="EMBL/GenBank/DDBJ databases">
        <title>Genome assembly of the deep-sea coral Lophelia pertusa.</title>
        <authorList>
            <person name="Herrera S."/>
            <person name="Cordes E."/>
        </authorList>
    </citation>
    <scope>NUCLEOTIDE SEQUENCE</scope>
    <source>
        <strain evidence="8">USNM1676648</strain>
        <tissue evidence="8">Polyp</tissue>
    </source>
</reference>
<dbReference type="PROSITE" id="PS50262">
    <property type="entry name" value="G_PROTEIN_RECEP_F1_2"/>
    <property type="match status" value="1"/>
</dbReference>